<dbReference type="EMBL" id="JAUHLI010000019">
    <property type="protein sequence ID" value="MEE2002975.1"/>
    <property type="molecule type" value="Genomic_DNA"/>
</dbReference>
<keyword evidence="2" id="KW-1185">Reference proteome</keyword>
<dbReference type="InterPro" id="IPR021559">
    <property type="entry name" value="DUF3019"/>
</dbReference>
<comment type="caution">
    <text evidence="1">The sequence shown here is derived from an EMBL/GenBank/DDBJ whole genome shotgun (WGS) entry which is preliminary data.</text>
</comment>
<accession>A0ABU7JAU2</accession>
<dbReference type="RefSeq" id="WP_330130022.1">
    <property type="nucleotide sequence ID" value="NZ_JAUHLI010000019.1"/>
</dbReference>
<evidence type="ECO:0000313" key="1">
    <source>
        <dbReference type="EMBL" id="MEE2002975.1"/>
    </source>
</evidence>
<reference evidence="1 2" key="1">
    <citation type="submission" date="2023-07" db="EMBL/GenBank/DDBJ databases">
        <title>Alkalimonas sp., MEB108 novel, alkaliphilic bacterium isolated from Lonar Lake, India.</title>
        <authorList>
            <person name="Joshi A."/>
            <person name="Thite S."/>
        </authorList>
    </citation>
    <scope>NUCLEOTIDE SEQUENCE [LARGE SCALE GENOMIC DNA]</scope>
    <source>
        <strain evidence="1 2">MEB108</strain>
    </source>
</reference>
<proteinExistence type="predicted"/>
<dbReference type="Pfam" id="PF11456">
    <property type="entry name" value="DUF3019"/>
    <property type="match status" value="1"/>
</dbReference>
<evidence type="ECO:0000313" key="2">
    <source>
        <dbReference type="Proteomes" id="UP001336314"/>
    </source>
</evidence>
<protein>
    <submittedName>
        <fullName evidence="1">DUF3019 domain-containing protein</fullName>
    </submittedName>
</protein>
<sequence>MMGLFAKTAWMLLLPLAATPTEPCDAGLCWSASPMLCIASAQGERCEAELKVVWSSSEPIDLCLYLAEEALSCWQQQQQGQWSSRLIWPEQARLSLRDADQVFLDETLITVSRQPKRRRRLVAPWSVF</sequence>
<name>A0ABU7JAU2_9GAMM</name>
<gene>
    <name evidence="1" type="ORF">QWY20_16070</name>
</gene>
<organism evidence="1 2">
    <name type="scientific">Alkalimonas cellulosilytica</name>
    <dbReference type="NCBI Taxonomy" id="3058395"/>
    <lineage>
        <taxon>Bacteria</taxon>
        <taxon>Pseudomonadati</taxon>
        <taxon>Pseudomonadota</taxon>
        <taxon>Gammaproteobacteria</taxon>
        <taxon>Alkalimonas</taxon>
    </lineage>
</organism>
<dbReference type="Proteomes" id="UP001336314">
    <property type="component" value="Unassembled WGS sequence"/>
</dbReference>